<reference evidence="1" key="1">
    <citation type="journal article" date="2010" name="Science">
        <title>Plasticity of animal genome architecture unmasked by rapid evolution of a pelagic tunicate.</title>
        <authorList>
            <person name="Denoeud F."/>
            <person name="Henriet S."/>
            <person name="Mungpakdee S."/>
            <person name="Aury J.M."/>
            <person name="Da Silva C."/>
            <person name="Brinkmann H."/>
            <person name="Mikhaleva J."/>
            <person name="Olsen L.C."/>
            <person name="Jubin C."/>
            <person name="Canestro C."/>
            <person name="Bouquet J.M."/>
            <person name="Danks G."/>
            <person name="Poulain J."/>
            <person name="Campsteijn C."/>
            <person name="Adamski M."/>
            <person name="Cross I."/>
            <person name="Yadetie F."/>
            <person name="Muffato M."/>
            <person name="Louis A."/>
            <person name="Butcher S."/>
            <person name="Tsagkogeorga G."/>
            <person name="Konrad A."/>
            <person name="Singh S."/>
            <person name="Jensen M.F."/>
            <person name="Cong E.H."/>
            <person name="Eikeseth-Otteraa H."/>
            <person name="Noel B."/>
            <person name="Anthouard V."/>
            <person name="Porcel B.M."/>
            <person name="Kachouri-Lafond R."/>
            <person name="Nishino A."/>
            <person name="Ugolini M."/>
            <person name="Chourrout P."/>
            <person name="Nishida H."/>
            <person name="Aasland R."/>
            <person name="Huzurbazar S."/>
            <person name="Westhof E."/>
            <person name="Delsuc F."/>
            <person name="Lehrach H."/>
            <person name="Reinhardt R."/>
            <person name="Weissenbach J."/>
            <person name="Roy S.W."/>
            <person name="Artiguenave F."/>
            <person name="Postlethwait J.H."/>
            <person name="Manak J.R."/>
            <person name="Thompson E.M."/>
            <person name="Jaillon O."/>
            <person name="Du Pasquier L."/>
            <person name="Boudinot P."/>
            <person name="Liberles D.A."/>
            <person name="Volff J.N."/>
            <person name="Philippe H."/>
            <person name="Lenhard B."/>
            <person name="Roest Crollius H."/>
            <person name="Wincker P."/>
            <person name="Chourrout D."/>
        </authorList>
    </citation>
    <scope>NUCLEOTIDE SEQUENCE [LARGE SCALE GENOMIC DNA]</scope>
</reference>
<proteinExistence type="predicted"/>
<feature type="non-terminal residue" evidence="1">
    <location>
        <position position="1"/>
    </location>
</feature>
<organism evidence="1">
    <name type="scientific">Oikopleura dioica</name>
    <name type="common">Tunicate</name>
    <dbReference type="NCBI Taxonomy" id="34765"/>
    <lineage>
        <taxon>Eukaryota</taxon>
        <taxon>Metazoa</taxon>
        <taxon>Chordata</taxon>
        <taxon>Tunicata</taxon>
        <taxon>Appendicularia</taxon>
        <taxon>Copelata</taxon>
        <taxon>Oikopleuridae</taxon>
        <taxon>Oikopleura</taxon>
    </lineage>
</organism>
<keyword evidence="2" id="KW-1185">Reference proteome</keyword>
<name>E4Y2Z5_OIKDI</name>
<dbReference type="EMBL" id="FN653980">
    <property type="protein sequence ID" value="CBY16222.1"/>
    <property type="molecule type" value="Genomic_DNA"/>
</dbReference>
<evidence type="ECO:0000313" key="2">
    <source>
        <dbReference type="Proteomes" id="UP000001307"/>
    </source>
</evidence>
<protein>
    <submittedName>
        <fullName evidence="1">Uncharacterized protein</fullName>
    </submittedName>
</protein>
<evidence type="ECO:0000313" key="1">
    <source>
        <dbReference type="EMBL" id="CBY16222.1"/>
    </source>
</evidence>
<dbReference type="AlphaFoldDB" id="E4Y2Z5"/>
<dbReference type="Proteomes" id="UP000001307">
    <property type="component" value="Unassembled WGS sequence"/>
</dbReference>
<sequence>ERSKSGIKSKIPASEKFVVAAVAIFCE</sequence>
<dbReference type="InParanoid" id="E4Y2Z5"/>
<gene>
    <name evidence="1" type="ORF">GSOID_T00016562001</name>
</gene>
<accession>E4Y2Z5</accession>